<dbReference type="EMBL" id="VYZN01000030">
    <property type="protein sequence ID" value="KAE9534014.1"/>
    <property type="molecule type" value="Genomic_DNA"/>
</dbReference>
<reference evidence="1 2" key="1">
    <citation type="submission" date="2019-08" db="EMBL/GenBank/DDBJ databases">
        <title>The genome of the soybean aphid Biotype 1, its phylome, world population structure and adaptation to the North American continent.</title>
        <authorList>
            <person name="Giordano R."/>
            <person name="Donthu R.K."/>
            <person name="Hernandez A.G."/>
            <person name="Wright C.L."/>
            <person name="Zimin A.V."/>
        </authorList>
    </citation>
    <scope>NUCLEOTIDE SEQUENCE [LARGE SCALE GENOMIC DNA]</scope>
    <source>
        <tissue evidence="1">Whole aphids</tissue>
    </source>
</reference>
<proteinExistence type="predicted"/>
<comment type="caution">
    <text evidence="1">The sequence shown here is derived from an EMBL/GenBank/DDBJ whole genome shotgun (WGS) entry which is preliminary data.</text>
</comment>
<name>A0A6G0TKR3_APHGL</name>
<organism evidence="1 2">
    <name type="scientific">Aphis glycines</name>
    <name type="common">Soybean aphid</name>
    <dbReference type="NCBI Taxonomy" id="307491"/>
    <lineage>
        <taxon>Eukaryota</taxon>
        <taxon>Metazoa</taxon>
        <taxon>Ecdysozoa</taxon>
        <taxon>Arthropoda</taxon>
        <taxon>Hexapoda</taxon>
        <taxon>Insecta</taxon>
        <taxon>Pterygota</taxon>
        <taxon>Neoptera</taxon>
        <taxon>Paraneoptera</taxon>
        <taxon>Hemiptera</taxon>
        <taxon>Sternorrhyncha</taxon>
        <taxon>Aphidomorpha</taxon>
        <taxon>Aphidoidea</taxon>
        <taxon>Aphididae</taxon>
        <taxon>Aphidini</taxon>
        <taxon>Aphis</taxon>
        <taxon>Aphis</taxon>
    </lineage>
</organism>
<gene>
    <name evidence="1" type="ORF">AGLY_008750</name>
</gene>
<protein>
    <submittedName>
        <fullName evidence="1">Uncharacterized protein</fullName>
    </submittedName>
</protein>
<keyword evidence="2" id="KW-1185">Reference proteome</keyword>
<accession>A0A6G0TKR3</accession>
<sequence>IKPFCVVSPHHFNTISNFGGGFQWKSEYPWYIIEVKSKHFPTVFKKTKKKKVTEKQEFLRKTSFRSNRFFYMVVIQKPITTTKIFDFYANFFLKCRSNFYEICRKRENLQIKNTTIMRLNFKFFRNRVTITIYPQTILNICYYSKSISRRYLKVLPFFGPIKILENFIQSSSYVILILRVENLIQDFSQNLNSGVFRPLKHKPPFSPTIRNDILG</sequence>
<evidence type="ECO:0000313" key="2">
    <source>
        <dbReference type="Proteomes" id="UP000475862"/>
    </source>
</evidence>
<feature type="non-terminal residue" evidence="1">
    <location>
        <position position="1"/>
    </location>
</feature>
<dbReference type="AlphaFoldDB" id="A0A6G0TKR3"/>
<evidence type="ECO:0000313" key="1">
    <source>
        <dbReference type="EMBL" id="KAE9534014.1"/>
    </source>
</evidence>
<dbReference type="Proteomes" id="UP000475862">
    <property type="component" value="Unassembled WGS sequence"/>
</dbReference>